<feature type="transmembrane region" description="Helical" evidence="1">
    <location>
        <begin position="20"/>
        <end position="39"/>
    </location>
</feature>
<name>N6X3T7_9ACTO</name>
<dbReference type="Proteomes" id="UP000013015">
    <property type="component" value="Unassembled WGS sequence"/>
</dbReference>
<gene>
    <name evidence="2" type="ORF">HMPREF9004_0950</name>
</gene>
<organism evidence="2 3">
    <name type="scientific">Schaalia cardiffensis F0333</name>
    <dbReference type="NCBI Taxonomy" id="888050"/>
    <lineage>
        <taxon>Bacteria</taxon>
        <taxon>Bacillati</taxon>
        <taxon>Actinomycetota</taxon>
        <taxon>Actinomycetes</taxon>
        <taxon>Actinomycetales</taxon>
        <taxon>Actinomycetaceae</taxon>
        <taxon>Schaalia</taxon>
    </lineage>
</organism>
<feature type="transmembrane region" description="Helical" evidence="1">
    <location>
        <begin position="45"/>
        <end position="67"/>
    </location>
</feature>
<comment type="caution">
    <text evidence="2">The sequence shown here is derived from an EMBL/GenBank/DDBJ whole genome shotgun (WGS) entry which is preliminary data.</text>
</comment>
<dbReference type="AlphaFoldDB" id="N6X3T7"/>
<evidence type="ECO:0000256" key="1">
    <source>
        <dbReference type="SAM" id="Phobius"/>
    </source>
</evidence>
<keyword evidence="1" id="KW-0812">Transmembrane</keyword>
<protein>
    <submittedName>
        <fullName evidence="2">Uncharacterized protein</fullName>
    </submittedName>
</protein>
<sequence length="72" mass="7209">MNNIVKSEIAVASWQGEANAAGVIIAVVLLAVLGVFAAVNASSTISAVIAALVGLTAVLFAPAAYAIRNEKN</sequence>
<dbReference type="PATRIC" id="fig|888050.3.peg.896"/>
<proteinExistence type="predicted"/>
<dbReference type="HOGENOM" id="CLU_2713235_0_0_11"/>
<accession>N6X3T7</accession>
<keyword evidence="1" id="KW-1133">Transmembrane helix</keyword>
<keyword evidence="3" id="KW-1185">Reference proteome</keyword>
<dbReference type="OrthoDB" id="3268877at2"/>
<reference evidence="2 3" key="1">
    <citation type="submission" date="2013-03" db="EMBL/GenBank/DDBJ databases">
        <title>Reference genome for the Human Microbiome Project.</title>
        <authorList>
            <person name="Aqrawi P."/>
            <person name="Ayvaz T."/>
            <person name="Bess C."/>
            <person name="Blankenburg K."/>
            <person name="Coyle M."/>
            <person name="Deng J."/>
            <person name="Forbes L."/>
            <person name="Fowler G."/>
            <person name="Francisco L."/>
            <person name="Fu Q."/>
            <person name="Gibbs R."/>
            <person name="Gross S."/>
            <person name="Gubbala S."/>
            <person name="Hale W."/>
            <person name="Hemphill L."/>
            <person name="Highlander S."/>
            <person name="Hirani K."/>
            <person name="Jackson L."/>
            <person name="Jakkamsetti A."/>
            <person name="Javaid M."/>
            <person name="Jayaseelan J.C."/>
            <person name="Jiang H."/>
            <person name="Joshi V."/>
            <person name="Korchina V."/>
            <person name="Kovar C."/>
            <person name="Lara F."/>
            <person name="Lee S."/>
            <person name="Liu Y."/>
            <person name="Mata R."/>
            <person name="Mathew T."/>
            <person name="Munidasa M."/>
            <person name="Muzny D."/>
            <person name="Nazareth L."/>
            <person name="Ngo R."/>
            <person name="Nguyen L."/>
            <person name="Nguyen N."/>
            <person name="Okwuonu G."/>
            <person name="Ongeri F."/>
            <person name="Palculict T."/>
            <person name="Patil S."/>
            <person name="Petrosino J."/>
            <person name="Pham C."/>
            <person name="Pham P."/>
            <person name="Pu L.-L."/>
            <person name="Qin X."/>
            <person name="Qu J."/>
            <person name="Reid J."/>
            <person name="Ross M."/>
            <person name="Ruth R."/>
            <person name="Saada N."/>
            <person name="San Lucas F."/>
            <person name="Santibanez J."/>
            <person name="Shang Y."/>
            <person name="Simmons D."/>
            <person name="Song X.-Z."/>
            <person name="Tang L.-Y."/>
            <person name="Thornton R."/>
            <person name="Warren J."/>
            <person name="Weissenberger G."/>
            <person name="Wilczek-Boney K."/>
            <person name="Worley K."/>
            <person name="Youmans B."/>
            <person name="Zhang J."/>
            <person name="Zhang L."/>
            <person name="Zhao Z."/>
            <person name="Zhou C."/>
            <person name="Zhu D."/>
            <person name="Zhu Y."/>
        </authorList>
    </citation>
    <scope>NUCLEOTIDE SEQUENCE [LARGE SCALE GENOMIC DNA]</scope>
    <source>
        <strain evidence="2 3">F0333</strain>
    </source>
</reference>
<evidence type="ECO:0000313" key="2">
    <source>
        <dbReference type="EMBL" id="ENO18381.1"/>
    </source>
</evidence>
<evidence type="ECO:0000313" key="3">
    <source>
        <dbReference type="Proteomes" id="UP000013015"/>
    </source>
</evidence>
<dbReference type="RefSeq" id="WP_005962859.1">
    <property type="nucleotide sequence ID" value="NZ_CP040505.1"/>
</dbReference>
<dbReference type="EMBL" id="AQHZ01000015">
    <property type="protein sequence ID" value="ENO18381.1"/>
    <property type="molecule type" value="Genomic_DNA"/>
</dbReference>
<keyword evidence="1" id="KW-0472">Membrane</keyword>